<dbReference type="Pfam" id="PF00152">
    <property type="entry name" value="tRNA-synt_2"/>
    <property type="match status" value="1"/>
</dbReference>
<gene>
    <name evidence="5" type="primary">epmA</name>
    <name evidence="5" type="ORF">ACFODZ_08955</name>
</gene>
<dbReference type="InterPro" id="IPR006195">
    <property type="entry name" value="aa-tRNA-synth_II"/>
</dbReference>
<evidence type="ECO:0000313" key="6">
    <source>
        <dbReference type="Proteomes" id="UP001595533"/>
    </source>
</evidence>
<evidence type="ECO:0000259" key="4">
    <source>
        <dbReference type="PROSITE" id="PS50862"/>
    </source>
</evidence>
<dbReference type="SUPFAM" id="SSF55681">
    <property type="entry name" value="Class II aaRS and biotin synthetases"/>
    <property type="match status" value="1"/>
</dbReference>
<keyword evidence="2" id="KW-0547">Nucleotide-binding</keyword>
<evidence type="ECO:0000256" key="3">
    <source>
        <dbReference type="ARBA" id="ARBA00022840"/>
    </source>
</evidence>
<proteinExistence type="predicted"/>
<name>A0ABV7JCF9_9GAMM</name>
<sequence>MSDASGWRCLGPLQRLRQRAFLCAQIRSFFAARSVTEVVTPVLSAAGNTDVQIEVFSSDGLHAEQSGSYLRTSPEFFHKRLLASGSGDIFEIAQVFRKAELSPLHNPEFTMLEWYRLGFQWSSLAAEVTELINVLRAAFELPVMQVCSLSYQQLFVNLIGLDPFAIDEDGLNEVAIAHGYHGAAMERVTALDFLFAIAVEPRLEHDQGYLIHDFPIEQAALAAPHPEYPDRCLRFEFLWGGVELANGYQELTDATEQRRRFERDNQSRLQSGKPTLPVDEHLLAAIDAGLPACSGVALGVDRLLMCLLDCDSIHQVMPFNAGNS</sequence>
<accession>A0ABV7JCF9</accession>
<dbReference type="NCBIfam" id="NF006828">
    <property type="entry name" value="PRK09350.1"/>
    <property type="match status" value="1"/>
</dbReference>
<dbReference type="InterPro" id="IPR004525">
    <property type="entry name" value="EpmA"/>
</dbReference>
<feature type="domain" description="Aminoacyl-transfer RNA synthetases class-II family profile" evidence="4">
    <location>
        <begin position="26"/>
        <end position="318"/>
    </location>
</feature>
<dbReference type="PRINTS" id="PR00982">
    <property type="entry name" value="TRNASYNTHLYS"/>
</dbReference>
<dbReference type="EMBL" id="JBHRTS010000004">
    <property type="protein sequence ID" value="MFC3194366.1"/>
    <property type="molecule type" value="Genomic_DNA"/>
</dbReference>
<evidence type="ECO:0000313" key="5">
    <source>
        <dbReference type="EMBL" id="MFC3194366.1"/>
    </source>
</evidence>
<keyword evidence="1" id="KW-0436">Ligase</keyword>
<protein>
    <submittedName>
        <fullName evidence="5">EF-P lysine aminoacylase EpmA</fullName>
    </submittedName>
</protein>
<keyword evidence="6" id="KW-1185">Reference proteome</keyword>
<dbReference type="NCBIfam" id="TIGR00462">
    <property type="entry name" value="genX"/>
    <property type="match status" value="1"/>
</dbReference>
<reference evidence="6" key="1">
    <citation type="journal article" date="2019" name="Int. J. Syst. Evol. Microbiol.">
        <title>The Global Catalogue of Microorganisms (GCM) 10K type strain sequencing project: providing services to taxonomists for standard genome sequencing and annotation.</title>
        <authorList>
            <consortium name="The Broad Institute Genomics Platform"/>
            <consortium name="The Broad Institute Genome Sequencing Center for Infectious Disease"/>
            <person name="Wu L."/>
            <person name="Ma J."/>
        </authorList>
    </citation>
    <scope>NUCLEOTIDE SEQUENCE [LARGE SCALE GENOMIC DNA]</scope>
    <source>
        <strain evidence="6">KCTC 42953</strain>
    </source>
</reference>
<dbReference type="Proteomes" id="UP001595533">
    <property type="component" value="Unassembled WGS sequence"/>
</dbReference>
<dbReference type="InterPro" id="IPR018149">
    <property type="entry name" value="Lys-tRNA-synth_II_C"/>
</dbReference>
<dbReference type="PANTHER" id="PTHR42918:SF6">
    <property type="entry name" value="ELONGATION FACTOR P--(R)-BETA-LYSINE LIGASE"/>
    <property type="match status" value="1"/>
</dbReference>
<evidence type="ECO:0000256" key="2">
    <source>
        <dbReference type="ARBA" id="ARBA00022741"/>
    </source>
</evidence>
<dbReference type="RefSeq" id="WP_077411056.1">
    <property type="nucleotide sequence ID" value="NZ_JBHRTS010000004.1"/>
</dbReference>
<evidence type="ECO:0000256" key="1">
    <source>
        <dbReference type="ARBA" id="ARBA00022598"/>
    </source>
</evidence>
<keyword evidence="3" id="KW-0067">ATP-binding</keyword>
<organism evidence="5 6">
    <name type="scientific">Marinicella sediminis</name>
    <dbReference type="NCBI Taxonomy" id="1792834"/>
    <lineage>
        <taxon>Bacteria</taxon>
        <taxon>Pseudomonadati</taxon>
        <taxon>Pseudomonadota</taxon>
        <taxon>Gammaproteobacteria</taxon>
        <taxon>Lysobacterales</taxon>
        <taxon>Marinicellaceae</taxon>
        <taxon>Marinicella</taxon>
    </lineage>
</organism>
<dbReference type="InterPro" id="IPR045864">
    <property type="entry name" value="aa-tRNA-synth_II/BPL/LPL"/>
</dbReference>
<comment type="caution">
    <text evidence="5">The sequence shown here is derived from an EMBL/GenBank/DDBJ whole genome shotgun (WGS) entry which is preliminary data.</text>
</comment>
<dbReference type="Gene3D" id="3.30.930.10">
    <property type="entry name" value="Bira Bifunctional Protein, Domain 2"/>
    <property type="match status" value="1"/>
</dbReference>
<dbReference type="PANTHER" id="PTHR42918">
    <property type="entry name" value="LYSYL-TRNA SYNTHETASE"/>
    <property type="match status" value="1"/>
</dbReference>
<dbReference type="PROSITE" id="PS50862">
    <property type="entry name" value="AA_TRNA_LIGASE_II"/>
    <property type="match status" value="1"/>
</dbReference>
<dbReference type="InterPro" id="IPR004364">
    <property type="entry name" value="Aa-tRNA-synt_II"/>
</dbReference>